<evidence type="ECO:0000259" key="9">
    <source>
        <dbReference type="PROSITE" id="PS50198"/>
    </source>
</evidence>
<evidence type="ECO:0000256" key="6">
    <source>
        <dbReference type="ARBA" id="ARBA00023235"/>
    </source>
</evidence>
<reference evidence="10 11" key="1">
    <citation type="submission" date="2016-06" db="EMBL/GenBank/DDBJ databases">
        <title>Complete genome sequences of Bordetella bronchialis and Bordetella flabilis.</title>
        <authorList>
            <person name="LiPuma J.J."/>
            <person name="Spilker T."/>
        </authorList>
    </citation>
    <scope>NUCLEOTIDE SEQUENCE [LARGE SCALE GENOMIC DNA]</scope>
    <source>
        <strain evidence="10 11">AU10664</strain>
    </source>
</reference>
<evidence type="ECO:0000256" key="2">
    <source>
        <dbReference type="ARBA" id="ARBA00007656"/>
    </source>
</evidence>
<dbReference type="KEGG" id="bfz:BAU07_07720"/>
<dbReference type="InterPro" id="IPR000297">
    <property type="entry name" value="PPIase_PpiC"/>
</dbReference>
<dbReference type="RefSeq" id="WP_066655615.1">
    <property type="nucleotide sequence ID" value="NZ_CBCSCL010000019.1"/>
</dbReference>
<dbReference type="InterPro" id="IPR046357">
    <property type="entry name" value="PPIase_dom_sf"/>
</dbReference>
<dbReference type="SUPFAM" id="SSF54534">
    <property type="entry name" value="FKBP-like"/>
    <property type="match status" value="1"/>
</dbReference>
<dbReference type="Pfam" id="PF00639">
    <property type="entry name" value="Rotamase"/>
    <property type="match status" value="1"/>
</dbReference>
<keyword evidence="4 8" id="KW-0732">Signal</keyword>
<dbReference type="PROSITE" id="PS01096">
    <property type="entry name" value="PPIC_PPIASE_1"/>
    <property type="match status" value="1"/>
</dbReference>
<feature type="chain" id="PRO_5008258761" description="peptidylprolyl isomerase" evidence="8">
    <location>
        <begin position="20"/>
        <end position="258"/>
    </location>
</feature>
<dbReference type="EC" id="5.2.1.8" evidence="3"/>
<comment type="catalytic activity">
    <reaction evidence="1">
        <text>[protein]-peptidylproline (omega=180) = [protein]-peptidylproline (omega=0)</text>
        <dbReference type="Rhea" id="RHEA:16237"/>
        <dbReference type="Rhea" id="RHEA-COMP:10747"/>
        <dbReference type="Rhea" id="RHEA-COMP:10748"/>
        <dbReference type="ChEBI" id="CHEBI:83833"/>
        <dbReference type="ChEBI" id="CHEBI:83834"/>
        <dbReference type="EC" id="5.2.1.8"/>
    </reaction>
</comment>
<dbReference type="PANTHER" id="PTHR47245:SF1">
    <property type="entry name" value="FOLDASE PROTEIN PRSA"/>
    <property type="match status" value="1"/>
</dbReference>
<keyword evidence="11" id="KW-1185">Reference proteome</keyword>
<organism evidence="10 11">
    <name type="scientific">Bordetella flabilis</name>
    <dbReference type="NCBI Taxonomy" id="463014"/>
    <lineage>
        <taxon>Bacteria</taxon>
        <taxon>Pseudomonadati</taxon>
        <taxon>Pseudomonadota</taxon>
        <taxon>Betaproteobacteria</taxon>
        <taxon>Burkholderiales</taxon>
        <taxon>Alcaligenaceae</taxon>
        <taxon>Bordetella</taxon>
    </lineage>
</organism>
<proteinExistence type="inferred from homology"/>
<dbReference type="InterPro" id="IPR050245">
    <property type="entry name" value="PrsA_foldase"/>
</dbReference>
<feature type="domain" description="PpiC" evidence="9">
    <location>
        <begin position="127"/>
        <end position="219"/>
    </location>
</feature>
<evidence type="ECO:0000256" key="4">
    <source>
        <dbReference type="ARBA" id="ARBA00022729"/>
    </source>
</evidence>
<keyword evidence="5 7" id="KW-0697">Rotamase</keyword>
<dbReference type="SUPFAM" id="SSF109998">
    <property type="entry name" value="Triger factor/SurA peptide-binding domain-like"/>
    <property type="match status" value="1"/>
</dbReference>
<evidence type="ECO:0000256" key="3">
    <source>
        <dbReference type="ARBA" id="ARBA00013194"/>
    </source>
</evidence>
<evidence type="ECO:0000313" key="10">
    <source>
        <dbReference type="EMBL" id="ANN77015.1"/>
    </source>
</evidence>
<dbReference type="GO" id="GO:0003755">
    <property type="term" value="F:peptidyl-prolyl cis-trans isomerase activity"/>
    <property type="evidence" value="ECO:0007669"/>
    <property type="project" value="UniProtKB-KW"/>
</dbReference>
<dbReference type="Gene3D" id="3.10.50.40">
    <property type="match status" value="1"/>
</dbReference>
<gene>
    <name evidence="10" type="ORF">BAU07_07720</name>
</gene>
<dbReference type="Proteomes" id="UP000091926">
    <property type="component" value="Chromosome"/>
</dbReference>
<dbReference type="InterPro" id="IPR023058">
    <property type="entry name" value="PPIase_PpiC_CS"/>
</dbReference>
<protein>
    <recommendedName>
        <fullName evidence="3">peptidylprolyl isomerase</fullName>
        <ecNumber evidence="3">5.2.1.8</ecNumber>
    </recommendedName>
</protein>
<dbReference type="STRING" id="463014.BAU07_07720"/>
<dbReference type="Gene3D" id="1.10.8.1040">
    <property type="match status" value="1"/>
</dbReference>
<evidence type="ECO:0000256" key="8">
    <source>
        <dbReference type="SAM" id="SignalP"/>
    </source>
</evidence>
<dbReference type="InterPro" id="IPR027304">
    <property type="entry name" value="Trigger_fact/SurA_dom_sf"/>
</dbReference>
<name>A0A193GB06_9BORD</name>
<sequence>MKRIILLAAACLIAAPVFAQNVATVNGKAITEKSLDQFVKLLVSQGATDSPQLREQVKQEMINRQVFVQAAEKAGVAKQPDVQTEIELARQGIMVRALMADYLQKHPITDKQIQDEYNNVKQQQAGKQEYQVRHILVSDEKTANDLLAQIKAGKLKFEDAAKKNSKDPGSAEKGGDLGWAPATNYVAPFAQAVTALKKGQLADKPVQTQYGWHIIQVEDTRPVEFPPLDQVRPQLEEMLRQQLLGNYQKSLRDQAKIQ</sequence>
<accession>A0A193GB06</accession>
<keyword evidence="6 7" id="KW-0413">Isomerase</keyword>
<dbReference type="PANTHER" id="PTHR47245">
    <property type="entry name" value="PEPTIDYLPROLYL ISOMERASE"/>
    <property type="match status" value="1"/>
</dbReference>
<dbReference type="OrthoDB" id="14196at2"/>
<evidence type="ECO:0000256" key="5">
    <source>
        <dbReference type="ARBA" id="ARBA00023110"/>
    </source>
</evidence>
<evidence type="ECO:0000256" key="1">
    <source>
        <dbReference type="ARBA" id="ARBA00000971"/>
    </source>
</evidence>
<comment type="similarity">
    <text evidence="2">Belongs to the PpiC/parvulin rotamase family.</text>
</comment>
<dbReference type="AlphaFoldDB" id="A0A193GB06"/>
<feature type="signal peptide" evidence="8">
    <location>
        <begin position="1"/>
        <end position="19"/>
    </location>
</feature>
<evidence type="ECO:0000256" key="7">
    <source>
        <dbReference type="PROSITE-ProRule" id="PRU00278"/>
    </source>
</evidence>
<dbReference type="EMBL" id="CP016172">
    <property type="protein sequence ID" value="ANN77015.1"/>
    <property type="molecule type" value="Genomic_DNA"/>
</dbReference>
<dbReference type="PROSITE" id="PS50198">
    <property type="entry name" value="PPIC_PPIASE_2"/>
    <property type="match status" value="1"/>
</dbReference>
<evidence type="ECO:0000313" key="11">
    <source>
        <dbReference type="Proteomes" id="UP000091926"/>
    </source>
</evidence>